<dbReference type="PRINTS" id="PR00778">
    <property type="entry name" value="HTHARSR"/>
</dbReference>
<evidence type="ECO:0000256" key="2">
    <source>
        <dbReference type="ARBA" id="ARBA00023125"/>
    </source>
</evidence>
<accession>E4RJ28</accession>
<dbReference type="InterPro" id="IPR051081">
    <property type="entry name" value="HTH_MetalResp_TranReg"/>
</dbReference>
<name>E4RJ28_HALHG</name>
<reference evidence="5 6" key="2">
    <citation type="journal article" date="2011" name="J. Bacteriol.">
        <title>Complete Genome Sequence of the Haloalkaliphilic, Hydrogen Producing Halanaerobium hydrogenoformans.</title>
        <authorList>
            <person name="Brown S.D."/>
            <person name="Begemann M.B."/>
            <person name="Mormile M.R."/>
            <person name="Wall J.D."/>
            <person name="Han C.S."/>
            <person name="Goodwin L.A."/>
            <person name="Pitluck S."/>
            <person name="Land M.L."/>
            <person name="Hauser L.J."/>
            <person name="Elias D.A."/>
        </authorList>
    </citation>
    <scope>NUCLEOTIDE SEQUENCE [LARGE SCALE GENOMIC DNA]</scope>
    <source>
        <strain evidence="6">sapolanicus</strain>
    </source>
</reference>
<keyword evidence="2" id="KW-0238">DNA-binding</keyword>
<dbReference type="InterPro" id="IPR036390">
    <property type="entry name" value="WH_DNA-bd_sf"/>
</dbReference>
<dbReference type="AlphaFoldDB" id="E4RJ28"/>
<keyword evidence="6" id="KW-1185">Reference proteome</keyword>
<evidence type="ECO:0000313" key="5">
    <source>
        <dbReference type="EMBL" id="ADQ15248.1"/>
    </source>
</evidence>
<dbReference type="PANTHER" id="PTHR33154:SF18">
    <property type="entry name" value="ARSENICAL RESISTANCE OPERON REPRESSOR"/>
    <property type="match status" value="1"/>
</dbReference>
<sequence>MTFFTSDKSSKIIEKNSAVLEEEAELLKALAHPVRLTIVKGLLAEEGCNVSEMQQCLDIPQSTLSQHLAKLRDAGILKSERNGLERHYFVVNDKAIKIIKTLSELEYSKEE</sequence>
<dbReference type="InterPro" id="IPR036388">
    <property type="entry name" value="WH-like_DNA-bd_sf"/>
</dbReference>
<dbReference type="PANTHER" id="PTHR33154">
    <property type="entry name" value="TRANSCRIPTIONAL REGULATOR, ARSR FAMILY"/>
    <property type="match status" value="1"/>
</dbReference>
<dbReference type="InterPro" id="IPR011991">
    <property type="entry name" value="ArsR-like_HTH"/>
</dbReference>
<evidence type="ECO:0000256" key="3">
    <source>
        <dbReference type="ARBA" id="ARBA00023163"/>
    </source>
</evidence>
<dbReference type="KEGG" id="has:Halsa_1830"/>
<gene>
    <name evidence="5" type="ordered locus">Halsa_1830</name>
</gene>
<dbReference type="CDD" id="cd00090">
    <property type="entry name" value="HTH_ARSR"/>
    <property type="match status" value="1"/>
</dbReference>
<evidence type="ECO:0000256" key="1">
    <source>
        <dbReference type="ARBA" id="ARBA00023015"/>
    </source>
</evidence>
<dbReference type="EMBL" id="CP002304">
    <property type="protein sequence ID" value="ADQ15248.1"/>
    <property type="molecule type" value="Genomic_DNA"/>
</dbReference>
<dbReference type="Proteomes" id="UP000007434">
    <property type="component" value="Chromosome"/>
</dbReference>
<dbReference type="Gene3D" id="1.10.10.10">
    <property type="entry name" value="Winged helix-like DNA-binding domain superfamily/Winged helix DNA-binding domain"/>
    <property type="match status" value="1"/>
</dbReference>
<reference evidence="5 6" key="1">
    <citation type="submission" date="2010-11" db="EMBL/GenBank/DDBJ databases">
        <title>Complete sequence of Halanaerobium sp. sapolanicus.</title>
        <authorList>
            <consortium name="US DOE Joint Genome Institute"/>
            <person name="Lucas S."/>
            <person name="Copeland A."/>
            <person name="Lapidus A."/>
            <person name="Cheng J.-F."/>
            <person name="Bruce D."/>
            <person name="Goodwin L."/>
            <person name="Pitluck S."/>
            <person name="Davenport K."/>
            <person name="Detter J.C."/>
            <person name="Han C."/>
            <person name="Tapia R."/>
            <person name="Land M."/>
            <person name="Hauser L."/>
            <person name="Jeffries C."/>
            <person name="Kyrpides N."/>
            <person name="Ivanova N."/>
            <person name="Mikhailova N."/>
            <person name="Begemann M.B."/>
            <person name="Mormile M.R."/>
            <person name="Wall J.D."/>
            <person name="Elias D.A."/>
            <person name="Woyke T."/>
        </authorList>
    </citation>
    <scope>NUCLEOTIDE SEQUENCE [LARGE SCALE GENOMIC DNA]</scope>
    <source>
        <strain evidence="6">sapolanicus</strain>
    </source>
</reference>
<organism evidence="5 6">
    <name type="scientific">Halanaerobium hydrogeniformans</name>
    <name type="common">Halanaerobium sp. (strain sapolanicus)</name>
    <dbReference type="NCBI Taxonomy" id="656519"/>
    <lineage>
        <taxon>Bacteria</taxon>
        <taxon>Bacillati</taxon>
        <taxon>Bacillota</taxon>
        <taxon>Clostridia</taxon>
        <taxon>Halanaerobiales</taxon>
        <taxon>Halanaerobiaceae</taxon>
        <taxon>Halanaerobium</taxon>
    </lineage>
</organism>
<evidence type="ECO:0000313" key="6">
    <source>
        <dbReference type="Proteomes" id="UP000007434"/>
    </source>
</evidence>
<dbReference type="Pfam" id="PF12840">
    <property type="entry name" value="HTH_20"/>
    <property type="match status" value="1"/>
</dbReference>
<feature type="domain" description="HTH arsR-type" evidence="4">
    <location>
        <begin position="15"/>
        <end position="110"/>
    </location>
</feature>
<dbReference type="SMART" id="SM00418">
    <property type="entry name" value="HTH_ARSR"/>
    <property type="match status" value="1"/>
</dbReference>
<dbReference type="OrthoDB" id="9802016at2"/>
<dbReference type="NCBIfam" id="NF033788">
    <property type="entry name" value="HTH_metalloreg"/>
    <property type="match status" value="1"/>
</dbReference>
<keyword evidence="1" id="KW-0805">Transcription regulation</keyword>
<dbReference type="InterPro" id="IPR001845">
    <property type="entry name" value="HTH_ArsR_DNA-bd_dom"/>
</dbReference>
<evidence type="ECO:0000259" key="4">
    <source>
        <dbReference type="PROSITE" id="PS50987"/>
    </source>
</evidence>
<proteinExistence type="predicted"/>
<dbReference type="eggNOG" id="COG0640">
    <property type="taxonomic scope" value="Bacteria"/>
</dbReference>
<dbReference type="GO" id="GO:0003677">
    <property type="term" value="F:DNA binding"/>
    <property type="evidence" value="ECO:0007669"/>
    <property type="project" value="UniProtKB-KW"/>
</dbReference>
<dbReference type="RefSeq" id="WP_013406319.1">
    <property type="nucleotide sequence ID" value="NC_014654.1"/>
</dbReference>
<keyword evidence="3" id="KW-0804">Transcription</keyword>
<protein>
    <submittedName>
        <fullName evidence="5">Regulatory protein ArsR</fullName>
    </submittedName>
</protein>
<dbReference type="HOGENOM" id="CLU_097806_6_2_9"/>
<dbReference type="PROSITE" id="PS50987">
    <property type="entry name" value="HTH_ARSR_2"/>
    <property type="match status" value="1"/>
</dbReference>
<dbReference type="SUPFAM" id="SSF46785">
    <property type="entry name" value="Winged helix' DNA-binding domain"/>
    <property type="match status" value="1"/>
</dbReference>
<dbReference type="GO" id="GO:0003700">
    <property type="term" value="F:DNA-binding transcription factor activity"/>
    <property type="evidence" value="ECO:0007669"/>
    <property type="project" value="InterPro"/>
</dbReference>
<dbReference type="STRING" id="656519.Halsa_1830"/>